<dbReference type="PROSITE" id="PS00743">
    <property type="entry name" value="BETA_LACTAMASE_B_1"/>
    <property type="match status" value="1"/>
</dbReference>
<comment type="catalytic activity">
    <reaction evidence="1">
        <text>an S-(2-hydroxyacyl)glutathione + H2O = a 2-hydroxy carboxylate + glutathione + H(+)</text>
        <dbReference type="Rhea" id="RHEA:21864"/>
        <dbReference type="ChEBI" id="CHEBI:15377"/>
        <dbReference type="ChEBI" id="CHEBI:15378"/>
        <dbReference type="ChEBI" id="CHEBI:57925"/>
        <dbReference type="ChEBI" id="CHEBI:58896"/>
        <dbReference type="ChEBI" id="CHEBI:71261"/>
        <dbReference type="EC" id="3.1.2.6"/>
    </reaction>
</comment>
<evidence type="ECO:0000256" key="9">
    <source>
        <dbReference type="ARBA" id="ARBA00022723"/>
    </source>
</evidence>
<dbReference type="InterPro" id="IPR002225">
    <property type="entry name" value="3Beta_OHSteriod_DH/Estase"/>
</dbReference>
<reference evidence="17" key="1">
    <citation type="submission" date="2021-01" db="EMBL/GenBank/DDBJ databases">
        <authorList>
            <person name="Bezrukov I."/>
        </authorList>
    </citation>
    <scope>NUCLEOTIDE SEQUENCE</scope>
</reference>
<dbReference type="InterPro" id="IPR036291">
    <property type="entry name" value="NAD(P)-bd_dom_sf"/>
</dbReference>
<dbReference type="NCBIfam" id="TIGR03413">
    <property type="entry name" value="GSH_gloB"/>
    <property type="match status" value="1"/>
</dbReference>
<evidence type="ECO:0000256" key="4">
    <source>
        <dbReference type="ARBA" id="ARBA00001965"/>
    </source>
</evidence>
<feature type="transmembrane region" description="Helical" evidence="15">
    <location>
        <begin position="690"/>
        <end position="710"/>
    </location>
</feature>
<comment type="cofactor">
    <cofactor evidence="4">
        <name>Fe(3+)</name>
        <dbReference type="ChEBI" id="CHEBI:29034"/>
    </cofactor>
</comment>
<evidence type="ECO:0000256" key="3">
    <source>
        <dbReference type="ARBA" id="ARBA00001954"/>
    </source>
</evidence>
<evidence type="ECO:0000256" key="11">
    <source>
        <dbReference type="ARBA" id="ARBA00022824"/>
    </source>
</evidence>
<dbReference type="SUPFAM" id="SSF56281">
    <property type="entry name" value="Metallo-hydrolase/oxidoreductase"/>
    <property type="match status" value="1"/>
</dbReference>
<comment type="similarity">
    <text evidence="7">Belongs to the metallo-beta-lactamase superfamily. Glyoxalase II family.</text>
</comment>
<evidence type="ECO:0000256" key="2">
    <source>
        <dbReference type="ARBA" id="ARBA00001947"/>
    </source>
</evidence>
<dbReference type="EMBL" id="LR999454">
    <property type="protein sequence ID" value="CAE6047166.1"/>
    <property type="molecule type" value="Genomic_DNA"/>
</dbReference>
<evidence type="ECO:0000259" key="16">
    <source>
        <dbReference type="PROSITE" id="PS50845"/>
    </source>
</evidence>
<dbReference type="InterPro" id="IPR050110">
    <property type="entry name" value="Glyoxalase_II_hydrolase"/>
</dbReference>
<dbReference type="GO" id="GO:0005789">
    <property type="term" value="C:endoplasmic reticulum membrane"/>
    <property type="evidence" value="ECO:0007669"/>
    <property type="project" value="UniProtKB-SubCell"/>
</dbReference>
<dbReference type="GO" id="GO:0006694">
    <property type="term" value="P:steroid biosynthetic process"/>
    <property type="evidence" value="ECO:0007669"/>
    <property type="project" value="InterPro"/>
</dbReference>
<evidence type="ECO:0000256" key="8">
    <source>
        <dbReference type="ARBA" id="ARBA00022692"/>
    </source>
</evidence>
<evidence type="ECO:0000313" key="17">
    <source>
        <dbReference type="EMBL" id="CAE6047166.1"/>
    </source>
</evidence>
<comment type="cofactor">
    <cofactor evidence="3">
        <name>Fe(2+)</name>
        <dbReference type="ChEBI" id="CHEBI:29033"/>
    </cofactor>
</comment>
<dbReference type="GO" id="GO:0004416">
    <property type="term" value="F:hydroxyacylglutathione hydrolase activity"/>
    <property type="evidence" value="ECO:0007669"/>
    <property type="project" value="UniProtKB-EC"/>
</dbReference>
<dbReference type="InterPro" id="IPR003388">
    <property type="entry name" value="Reticulon"/>
</dbReference>
<dbReference type="Gene3D" id="3.60.15.10">
    <property type="entry name" value="Ribonuclease Z/Hydroxyacylglutathione hydrolase-like"/>
    <property type="match status" value="1"/>
</dbReference>
<evidence type="ECO:0000256" key="5">
    <source>
        <dbReference type="ARBA" id="ARBA00004477"/>
    </source>
</evidence>
<dbReference type="Pfam" id="PF00753">
    <property type="entry name" value="Lactamase_B"/>
    <property type="match status" value="1"/>
</dbReference>
<keyword evidence="13 15" id="KW-1133">Transmembrane helix</keyword>
<dbReference type="InterPro" id="IPR001018">
    <property type="entry name" value="Beta-lactamase_class-B_CS"/>
</dbReference>
<keyword evidence="11 15" id="KW-0256">Endoplasmic reticulum</keyword>
<proteinExistence type="inferred from homology"/>
<evidence type="ECO:0000256" key="13">
    <source>
        <dbReference type="ARBA" id="ARBA00022989"/>
    </source>
</evidence>
<keyword evidence="12" id="KW-0862">Zinc</keyword>
<dbReference type="HAMAP" id="MF_01374">
    <property type="entry name" value="Glyoxalase_2"/>
    <property type="match status" value="1"/>
</dbReference>
<dbReference type="InterPro" id="IPR036866">
    <property type="entry name" value="RibonucZ/Hydroxyglut_hydro"/>
</dbReference>
<feature type="domain" description="Reticulon" evidence="16">
    <location>
        <begin position="650"/>
        <end position="805"/>
    </location>
</feature>
<comment type="cofactor">
    <cofactor evidence="2">
        <name>Zn(2+)</name>
        <dbReference type="ChEBI" id="CHEBI:29105"/>
    </cofactor>
</comment>
<organism evidence="17 18">
    <name type="scientific">Arabidopsis arenosa</name>
    <name type="common">Sand rock-cress</name>
    <name type="synonym">Cardaminopsis arenosa</name>
    <dbReference type="NCBI Taxonomy" id="38785"/>
    <lineage>
        <taxon>Eukaryota</taxon>
        <taxon>Viridiplantae</taxon>
        <taxon>Streptophyta</taxon>
        <taxon>Embryophyta</taxon>
        <taxon>Tracheophyta</taxon>
        <taxon>Spermatophyta</taxon>
        <taxon>Magnoliopsida</taxon>
        <taxon>eudicotyledons</taxon>
        <taxon>Gunneridae</taxon>
        <taxon>Pentapetalae</taxon>
        <taxon>rosids</taxon>
        <taxon>malvids</taxon>
        <taxon>Brassicales</taxon>
        <taxon>Brassicaceae</taxon>
        <taxon>Camelineae</taxon>
        <taxon>Arabidopsis</taxon>
    </lineage>
</organism>
<dbReference type="CDD" id="cd07723">
    <property type="entry name" value="hydroxyacylglutathione_hydrolase_MBL-fold"/>
    <property type="match status" value="1"/>
</dbReference>
<dbReference type="GO" id="GO:0017001">
    <property type="term" value="P:antibiotic catabolic process"/>
    <property type="evidence" value="ECO:0007669"/>
    <property type="project" value="InterPro"/>
</dbReference>
<feature type="transmembrane region" description="Helical" evidence="15">
    <location>
        <begin position="662"/>
        <end position="678"/>
    </location>
</feature>
<keyword evidence="14 15" id="KW-0472">Membrane</keyword>
<dbReference type="InterPro" id="IPR001279">
    <property type="entry name" value="Metallo-B-lactamas"/>
</dbReference>
<dbReference type="Pfam" id="PF01073">
    <property type="entry name" value="3Beta_HSD"/>
    <property type="match status" value="1"/>
</dbReference>
<dbReference type="PANTHER" id="PTHR43705:SF1">
    <property type="entry name" value="HYDROXYACYLGLUTATHIONE HYDROLASE GLOB"/>
    <property type="match status" value="1"/>
</dbReference>
<comment type="pathway">
    <text evidence="6">Secondary metabolite metabolism; methylglyoxal degradation; (R)-lactate from methylglyoxal: step 2/2.</text>
</comment>
<dbReference type="AlphaFoldDB" id="A0A8S2ADK5"/>
<keyword evidence="9" id="KW-0479">Metal-binding</keyword>
<evidence type="ECO:0000256" key="6">
    <source>
        <dbReference type="ARBA" id="ARBA00004963"/>
    </source>
</evidence>
<keyword evidence="8 15" id="KW-0812">Transmembrane</keyword>
<evidence type="ECO:0000256" key="15">
    <source>
        <dbReference type="RuleBase" id="RU363132"/>
    </source>
</evidence>
<dbReference type="Proteomes" id="UP000682877">
    <property type="component" value="Chromosome 4"/>
</dbReference>
<dbReference type="Pfam" id="PF16123">
    <property type="entry name" value="HAGH_C"/>
    <property type="match status" value="1"/>
</dbReference>
<accession>A0A8S2ADK5</accession>
<name>A0A8S2ADK5_ARAAE</name>
<dbReference type="Gene3D" id="3.40.50.720">
    <property type="entry name" value="NAD(P)-binding Rossmann-like Domain"/>
    <property type="match status" value="1"/>
</dbReference>
<keyword evidence="18" id="KW-1185">Reference proteome</keyword>
<evidence type="ECO:0000256" key="7">
    <source>
        <dbReference type="ARBA" id="ARBA00006759"/>
    </source>
</evidence>
<dbReference type="Pfam" id="PF02453">
    <property type="entry name" value="Reticulon"/>
    <property type="match status" value="1"/>
</dbReference>
<dbReference type="GO" id="GO:0019243">
    <property type="term" value="P:methylglyoxal catabolic process to D-lactate via S-lactoyl-glutathione"/>
    <property type="evidence" value="ECO:0007669"/>
    <property type="project" value="InterPro"/>
</dbReference>
<evidence type="ECO:0000256" key="12">
    <source>
        <dbReference type="ARBA" id="ARBA00022833"/>
    </source>
</evidence>
<dbReference type="GO" id="GO:0016616">
    <property type="term" value="F:oxidoreductase activity, acting on the CH-OH group of donors, NAD or NADP as acceptor"/>
    <property type="evidence" value="ECO:0007669"/>
    <property type="project" value="InterPro"/>
</dbReference>
<evidence type="ECO:0000313" key="18">
    <source>
        <dbReference type="Proteomes" id="UP000682877"/>
    </source>
</evidence>
<dbReference type="GO" id="GO:0008270">
    <property type="term" value="F:zinc ion binding"/>
    <property type="evidence" value="ECO:0007669"/>
    <property type="project" value="InterPro"/>
</dbReference>
<protein>
    <recommendedName>
        <fullName evidence="15">Reticulon-like protein</fullName>
    </recommendedName>
</protein>
<dbReference type="InterPro" id="IPR032282">
    <property type="entry name" value="HAGH_C"/>
</dbReference>
<gene>
    <name evidence="17" type="ORF">AARE701A_LOCUS11303</name>
</gene>
<dbReference type="PANTHER" id="PTHR43705">
    <property type="entry name" value="HYDROXYACYLGLUTATHIONE HYDROLASE"/>
    <property type="match status" value="1"/>
</dbReference>
<keyword evidence="10" id="KW-0378">Hydrolase</keyword>
<dbReference type="SMART" id="SM00849">
    <property type="entry name" value="Lactamase_B"/>
    <property type="match status" value="1"/>
</dbReference>
<dbReference type="GO" id="GO:0008800">
    <property type="term" value="F:beta-lactamase activity"/>
    <property type="evidence" value="ECO:0007669"/>
    <property type="project" value="InterPro"/>
</dbReference>
<evidence type="ECO:0000256" key="10">
    <source>
        <dbReference type="ARBA" id="ARBA00022801"/>
    </source>
</evidence>
<dbReference type="InterPro" id="IPR035680">
    <property type="entry name" value="Clx_II_MBL"/>
</dbReference>
<comment type="subcellular location">
    <subcellularLocation>
        <location evidence="5 15">Endoplasmic reticulum membrane</location>
        <topology evidence="5 15">Multi-pass membrane protein</topology>
    </subcellularLocation>
</comment>
<evidence type="ECO:0000256" key="14">
    <source>
        <dbReference type="ARBA" id="ARBA00023136"/>
    </source>
</evidence>
<evidence type="ECO:0000256" key="1">
    <source>
        <dbReference type="ARBA" id="ARBA00001623"/>
    </source>
</evidence>
<sequence length="832" mass="92612">MPSSLKIELVPCSKDNYAYLLHDEDTGTVGVVDPSEAAPVIEALSRKNWNLTYILNTHHHDDHIGGNAELKERYGAKVIGSAVDKDRIPGIDILLKDSDKWMFAGHEVRVLDTPGHTQGHISFYFPASATIFTGDLIYSLSCGTLSEGTPEQMLSSLQKIVSLPDDTNIYCGRENTAGNLKFALSVEPKNETLQSYATRVAHLRSQGLPSIPTTVKVEKACNPFLRTSSKDIRKSLSIPDSATEAEALRLDSAEFYREKAKELGFNSAITMVEDSVRGGDSHLKTCVVLGGRGFIGRSLVSRLLRLGNWTVRVADSGHTLHLDESDSVLEDALSSGRASYHCVDVRDKPQIVKATEGSYVVFYMGATDLPSHDYFDCYRVIVQGTRNVISACRESGVRKLIYNSSADVVFDGSQPIRDGDESLRRPLKFQSMLTDFKAQAESLIKFANSCDGLLTCALRSSIVFGPGDTEFVPFVVNLAKSGYAKFITGSGENMSDFTYSENVSHAHICAAEALDSQMEFVAGKEFFITNLKPVRFWDFVSHIVEGLGYPRPSIKLPVRLVLFVFSLLKWTHEKEGLGSNYDTAHQYALLASSTRTFNCNAAKKHLGYTPVVTLEDGIASTLQWFSRDLEKSDDTIIQSTADQLLGCGKVADILLWRNEKKTFVSFLFLNLFYYWFFFSGNTFTSSAAQLLFIFAVALYGVAFVPSKIFGFQVKKIPPWRFEISESAVRDLSRDIVVVWNQGVRGFKSLSTGGDWIKFFKIAGSLYLLKLIVSRSLAAFLFTVMSFSFTAFFIYEQYELELYHLARIFVECLTVIKRMVIPVSDASSKPMFM</sequence>
<dbReference type="FunFam" id="3.60.15.10:FF:000019">
    <property type="entry name" value="Hydroxyacylglutathione hydrolase, mitochondrial"/>
    <property type="match status" value="1"/>
</dbReference>
<dbReference type="PROSITE" id="PS50845">
    <property type="entry name" value="RETICULON"/>
    <property type="match status" value="1"/>
</dbReference>
<dbReference type="InterPro" id="IPR017782">
    <property type="entry name" value="Hydroxyacylglutathione_Hdrlase"/>
</dbReference>
<feature type="transmembrane region" description="Helical" evidence="15">
    <location>
        <begin position="776"/>
        <end position="794"/>
    </location>
</feature>
<dbReference type="SUPFAM" id="SSF51735">
    <property type="entry name" value="NAD(P)-binding Rossmann-fold domains"/>
    <property type="match status" value="1"/>
</dbReference>